<dbReference type="HOGENOM" id="CLU_715638_0_0_1"/>
<dbReference type="EMBL" id="JPKY01000087">
    <property type="protein sequence ID" value="KFH42716.1"/>
    <property type="molecule type" value="Genomic_DNA"/>
</dbReference>
<dbReference type="Proteomes" id="UP000029964">
    <property type="component" value="Unassembled WGS sequence"/>
</dbReference>
<name>A0A086T034_HAPC1</name>
<comment type="caution">
    <text evidence="1">The sequence shown here is derived from an EMBL/GenBank/DDBJ whole genome shotgun (WGS) entry which is preliminary data.</text>
</comment>
<sequence length="386" mass="44563">MCQEVRSVWNVCAHFKDKTVCKRVSPDARVRCPRKTAEVEIVLGWCPACHDYIANAHKRFKHHRKLDPKDEFVIKNYWALKSWYACDRTMEINQISLSMLDTEDPLIYRVTMDRPNITPARQDTMPQLAKKKKTASFGLFTKDKNAADDDGGGGESTLEEIRPMPAWKDGYNFEMAAVCWQCRDFKPQKTFCKEVNPTFKASHCVQVYDLIAMAHRLTATRYAKKLRVDKKTTLPKPGMLSRLASWRTAKEESSGELESTLDWLVQSPWWPPVNVPDPSQEQQPGDEIKEVATRHRKDLVEWAIHGRSAWMPGLFRRAVPPRPAVAHAEKRMEIEDLMHHAGLLCDEHDRNWASECRPCRISRVVYWFLTTTWRGYAGDPEVPPSP</sequence>
<evidence type="ECO:0000313" key="2">
    <source>
        <dbReference type="Proteomes" id="UP000029964"/>
    </source>
</evidence>
<keyword evidence="2" id="KW-1185">Reference proteome</keyword>
<protein>
    <submittedName>
        <fullName evidence="1">Uncharacterized protein</fullName>
    </submittedName>
</protein>
<dbReference type="AlphaFoldDB" id="A0A086T034"/>
<organism evidence="1 2">
    <name type="scientific">Hapsidospora chrysogenum (strain ATCC 11550 / CBS 779.69 / DSM 880 / IAM 14645 / JCM 23072 / IMI 49137)</name>
    <name type="common">Acremonium chrysogenum</name>
    <dbReference type="NCBI Taxonomy" id="857340"/>
    <lineage>
        <taxon>Eukaryota</taxon>
        <taxon>Fungi</taxon>
        <taxon>Dikarya</taxon>
        <taxon>Ascomycota</taxon>
        <taxon>Pezizomycotina</taxon>
        <taxon>Sordariomycetes</taxon>
        <taxon>Hypocreomycetidae</taxon>
        <taxon>Hypocreales</taxon>
        <taxon>Bionectriaceae</taxon>
        <taxon>Hapsidospora</taxon>
    </lineage>
</organism>
<gene>
    <name evidence="1" type="ORF">ACRE_065640</name>
</gene>
<evidence type="ECO:0000313" key="1">
    <source>
        <dbReference type="EMBL" id="KFH42716.1"/>
    </source>
</evidence>
<reference evidence="2" key="1">
    <citation type="journal article" date="2014" name="Genome Announc.">
        <title>Genome sequence and annotation of Acremonium chrysogenum, producer of the beta-lactam antibiotic cephalosporin C.</title>
        <authorList>
            <person name="Terfehr D."/>
            <person name="Dahlmann T.A."/>
            <person name="Specht T."/>
            <person name="Zadra I."/>
            <person name="Kuernsteiner H."/>
            <person name="Kueck U."/>
        </authorList>
    </citation>
    <scope>NUCLEOTIDE SEQUENCE [LARGE SCALE GENOMIC DNA]</scope>
    <source>
        <strain evidence="2">ATCC 11550 / CBS 779.69 / DSM 880 / IAM 14645 / JCM 23072 / IMI 49137</strain>
    </source>
</reference>
<proteinExistence type="predicted"/>
<accession>A0A086T034</accession>